<evidence type="ECO:0000256" key="2">
    <source>
        <dbReference type="ARBA" id="ARBA00008017"/>
    </source>
</evidence>
<dbReference type="EMBL" id="BAABHA010000002">
    <property type="protein sequence ID" value="GAA4379380.1"/>
    <property type="molecule type" value="Genomic_DNA"/>
</dbReference>
<proteinExistence type="inferred from homology"/>
<dbReference type="InterPro" id="IPR049278">
    <property type="entry name" value="MS_channel_C"/>
</dbReference>
<evidence type="ECO:0000259" key="9">
    <source>
        <dbReference type="Pfam" id="PF21082"/>
    </source>
</evidence>
<evidence type="ECO:0000256" key="7">
    <source>
        <dbReference type="SAM" id="Phobius"/>
    </source>
</evidence>
<gene>
    <name evidence="11" type="ORF">GCM10023186_16860</name>
</gene>
<accession>A0ABP8IXX9</accession>
<dbReference type="Gene3D" id="1.10.287.1260">
    <property type="match status" value="1"/>
</dbReference>
<feature type="domain" description="Mechanosensitive ion channel MscS C-terminal" evidence="9">
    <location>
        <begin position="271"/>
        <end position="356"/>
    </location>
</feature>
<evidence type="ECO:0000256" key="3">
    <source>
        <dbReference type="ARBA" id="ARBA00022475"/>
    </source>
</evidence>
<dbReference type="Pfam" id="PF21088">
    <property type="entry name" value="MS_channel_1st"/>
    <property type="match status" value="1"/>
</dbReference>
<evidence type="ECO:0000256" key="4">
    <source>
        <dbReference type="ARBA" id="ARBA00022692"/>
    </source>
</evidence>
<dbReference type="InterPro" id="IPR049142">
    <property type="entry name" value="MS_channel_1st"/>
</dbReference>
<dbReference type="Pfam" id="PF21082">
    <property type="entry name" value="MS_channel_3rd"/>
    <property type="match status" value="1"/>
</dbReference>
<dbReference type="SUPFAM" id="SSF50182">
    <property type="entry name" value="Sm-like ribonucleoproteins"/>
    <property type="match status" value="1"/>
</dbReference>
<keyword evidence="5 7" id="KW-1133">Transmembrane helix</keyword>
<dbReference type="RefSeq" id="WP_345223069.1">
    <property type="nucleotide sequence ID" value="NZ_BAABHA010000002.1"/>
</dbReference>
<dbReference type="Proteomes" id="UP001500454">
    <property type="component" value="Unassembled WGS sequence"/>
</dbReference>
<feature type="transmembrane region" description="Helical" evidence="7">
    <location>
        <begin position="16"/>
        <end position="36"/>
    </location>
</feature>
<dbReference type="Pfam" id="PF00924">
    <property type="entry name" value="MS_channel_2nd"/>
    <property type="match status" value="1"/>
</dbReference>
<keyword evidence="3" id="KW-1003">Cell membrane</keyword>
<dbReference type="PANTHER" id="PTHR30566:SF5">
    <property type="entry name" value="MECHANOSENSITIVE ION CHANNEL PROTEIN 1, MITOCHONDRIAL-RELATED"/>
    <property type="match status" value="1"/>
</dbReference>
<dbReference type="InterPro" id="IPR011014">
    <property type="entry name" value="MscS_channel_TM-2"/>
</dbReference>
<feature type="transmembrane region" description="Helical" evidence="7">
    <location>
        <begin position="63"/>
        <end position="83"/>
    </location>
</feature>
<evidence type="ECO:0000313" key="11">
    <source>
        <dbReference type="EMBL" id="GAA4379380.1"/>
    </source>
</evidence>
<evidence type="ECO:0000313" key="12">
    <source>
        <dbReference type="Proteomes" id="UP001500454"/>
    </source>
</evidence>
<comment type="similarity">
    <text evidence="2">Belongs to the MscS (TC 1.A.23) family.</text>
</comment>
<reference evidence="12" key="1">
    <citation type="journal article" date="2019" name="Int. J. Syst. Evol. Microbiol.">
        <title>The Global Catalogue of Microorganisms (GCM) 10K type strain sequencing project: providing services to taxonomists for standard genome sequencing and annotation.</title>
        <authorList>
            <consortium name="The Broad Institute Genomics Platform"/>
            <consortium name="The Broad Institute Genome Sequencing Center for Infectious Disease"/>
            <person name="Wu L."/>
            <person name="Ma J."/>
        </authorList>
    </citation>
    <scope>NUCLEOTIDE SEQUENCE [LARGE SCALE GENOMIC DNA]</scope>
    <source>
        <strain evidence="12">JCM 17924</strain>
    </source>
</reference>
<evidence type="ECO:0000256" key="5">
    <source>
        <dbReference type="ARBA" id="ARBA00022989"/>
    </source>
</evidence>
<sequence>MNTKELLNQQFFGNTVGQYMLCGIVLLVGFFLRRLLSRIVSKLIYRLTKKYTAGVSEQQLSALLIKPLSVVLFLVTLFLAFNILDYPTQVSEIDHNEPWLKKIAFRLYQIGVITSMAWVVLRLIDFAELVYRRRAEFKTNVNTRLDAQFIPFAKDFVKVLILIFAFLVILGQVFAVNVTALIGGLGIGGLAVAFAAKESLENLIASFTIFLDRPFQVGELVTVGGITGTVEKIGFRSTRLRTAEKSYVTVPNRSMIDKPLDNLSLRTSRRVNFTLNFSHETTRAQLLAIVAELGEYLRQQPSVVPEEVQIKLAALTQNGRDLSVQFFLQVANYDEYLDVKEQVNYHILEVVEAQGATFASNTTVVHMSPWAGMNPNDAAGSGSII</sequence>
<comment type="caution">
    <text evidence="11">The sequence shown here is derived from an EMBL/GenBank/DDBJ whole genome shotgun (WGS) entry which is preliminary data.</text>
</comment>
<dbReference type="SUPFAM" id="SSF82861">
    <property type="entry name" value="Mechanosensitive channel protein MscS (YggB), transmembrane region"/>
    <property type="match status" value="1"/>
</dbReference>
<organism evidence="11 12">
    <name type="scientific">Hymenobacter koreensis</name>
    <dbReference type="NCBI Taxonomy" id="1084523"/>
    <lineage>
        <taxon>Bacteria</taxon>
        <taxon>Pseudomonadati</taxon>
        <taxon>Bacteroidota</taxon>
        <taxon>Cytophagia</taxon>
        <taxon>Cytophagales</taxon>
        <taxon>Hymenobacteraceae</taxon>
        <taxon>Hymenobacter</taxon>
    </lineage>
</organism>
<feature type="domain" description="Mechanosensitive ion channel transmembrane helices 2/3" evidence="10">
    <location>
        <begin position="157"/>
        <end position="197"/>
    </location>
</feature>
<dbReference type="InterPro" id="IPR023408">
    <property type="entry name" value="MscS_beta-dom_sf"/>
</dbReference>
<keyword evidence="12" id="KW-1185">Reference proteome</keyword>
<keyword evidence="6 7" id="KW-0472">Membrane</keyword>
<evidence type="ECO:0000256" key="6">
    <source>
        <dbReference type="ARBA" id="ARBA00023136"/>
    </source>
</evidence>
<dbReference type="Gene3D" id="2.30.30.60">
    <property type="match status" value="1"/>
</dbReference>
<dbReference type="PANTHER" id="PTHR30566">
    <property type="entry name" value="YNAI-RELATED MECHANOSENSITIVE ION CHANNEL"/>
    <property type="match status" value="1"/>
</dbReference>
<evidence type="ECO:0000259" key="8">
    <source>
        <dbReference type="Pfam" id="PF00924"/>
    </source>
</evidence>
<feature type="transmembrane region" description="Helical" evidence="7">
    <location>
        <begin position="156"/>
        <end position="174"/>
    </location>
</feature>
<dbReference type="SUPFAM" id="SSF82689">
    <property type="entry name" value="Mechanosensitive channel protein MscS (YggB), C-terminal domain"/>
    <property type="match status" value="1"/>
</dbReference>
<comment type="subcellular location">
    <subcellularLocation>
        <location evidence="1">Cell membrane</location>
        <topology evidence="1">Multi-pass membrane protein</topology>
    </subcellularLocation>
</comment>
<feature type="domain" description="Mechanosensitive ion channel MscS" evidence="8">
    <location>
        <begin position="199"/>
        <end position="264"/>
    </location>
</feature>
<name>A0ABP8IXX9_9BACT</name>
<dbReference type="InterPro" id="IPR011066">
    <property type="entry name" value="MscS_channel_C_sf"/>
</dbReference>
<evidence type="ECO:0000256" key="1">
    <source>
        <dbReference type="ARBA" id="ARBA00004651"/>
    </source>
</evidence>
<keyword evidence="4 7" id="KW-0812">Transmembrane</keyword>
<evidence type="ECO:0000259" key="10">
    <source>
        <dbReference type="Pfam" id="PF21088"/>
    </source>
</evidence>
<dbReference type="InterPro" id="IPR006685">
    <property type="entry name" value="MscS_channel_2nd"/>
</dbReference>
<feature type="transmembrane region" description="Helical" evidence="7">
    <location>
        <begin position="103"/>
        <end position="124"/>
    </location>
</feature>
<dbReference type="InterPro" id="IPR010920">
    <property type="entry name" value="LSM_dom_sf"/>
</dbReference>
<protein>
    <submittedName>
        <fullName evidence="11">Mechanosensitive ion channel family protein</fullName>
    </submittedName>
</protein>